<dbReference type="EMBL" id="NGJS01000025">
    <property type="protein sequence ID" value="RST96556.1"/>
    <property type="molecule type" value="Genomic_DNA"/>
</dbReference>
<keyword evidence="2" id="KW-1185">Reference proteome</keyword>
<sequence length="67" mass="7584">MSNDNPIILNNPVPPDNNLNKEHAKEFVLKEKINHYAGQSFATDNANIVFPDDLIKPSPVKKRNDKN</sequence>
<dbReference type="Proteomes" id="UP000287857">
    <property type="component" value="Unassembled WGS sequence"/>
</dbReference>
<name>A0A429ZS60_9ENTE</name>
<gene>
    <name evidence="1" type="ORF">CBF37_10930</name>
</gene>
<proteinExistence type="predicted"/>
<evidence type="ECO:0000313" key="2">
    <source>
        <dbReference type="Proteomes" id="UP000287857"/>
    </source>
</evidence>
<organism evidence="1 2">
    <name type="scientific">Vagococcus vulneris</name>
    <dbReference type="NCBI Taxonomy" id="1977869"/>
    <lineage>
        <taxon>Bacteria</taxon>
        <taxon>Bacillati</taxon>
        <taxon>Bacillota</taxon>
        <taxon>Bacilli</taxon>
        <taxon>Lactobacillales</taxon>
        <taxon>Enterococcaceae</taxon>
        <taxon>Vagococcus</taxon>
    </lineage>
</organism>
<reference evidence="1 2" key="1">
    <citation type="submission" date="2017-05" db="EMBL/GenBank/DDBJ databases">
        <title>Vagococcus spp. assemblies.</title>
        <authorList>
            <person name="Gulvik C.A."/>
        </authorList>
    </citation>
    <scope>NUCLEOTIDE SEQUENCE [LARGE SCALE GENOMIC DNA]</scope>
    <source>
        <strain evidence="1 2">SS1995</strain>
    </source>
</reference>
<evidence type="ECO:0000313" key="1">
    <source>
        <dbReference type="EMBL" id="RST96556.1"/>
    </source>
</evidence>
<accession>A0A429ZS60</accession>
<comment type="caution">
    <text evidence="1">The sequence shown here is derived from an EMBL/GenBank/DDBJ whole genome shotgun (WGS) entry which is preliminary data.</text>
</comment>
<dbReference type="RefSeq" id="WP_125984771.1">
    <property type="nucleotide sequence ID" value="NZ_NGJS01000025.1"/>
</dbReference>
<protein>
    <submittedName>
        <fullName evidence="1">Uncharacterized protein</fullName>
    </submittedName>
</protein>
<dbReference type="AlphaFoldDB" id="A0A429ZS60"/>